<keyword evidence="2" id="KW-0812">Transmembrane</keyword>
<evidence type="ECO:0000256" key="4">
    <source>
        <dbReference type="ARBA" id="ARBA00023136"/>
    </source>
</evidence>
<name>A0AAV7E1R0_ARIFI</name>
<dbReference type="AlphaFoldDB" id="A0AAV7E1R0"/>
<dbReference type="Proteomes" id="UP000825729">
    <property type="component" value="Unassembled WGS sequence"/>
</dbReference>
<dbReference type="EMBL" id="JAINDJ010000007">
    <property type="protein sequence ID" value="KAG9442311.1"/>
    <property type="molecule type" value="Genomic_DNA"/>
</dbReference>
<evidence type="ECO:0000313" key="6">
    <source>
        <dbReference type="EMBL" id="KAG9442311.1"/>
    </source>
</evidence>
<evidence type="ECO:0000256" key="3">
    <source>
        <dbReference type="ARBA" id="ARBA00022989"/>
    </source>
</evidence>
<comment type="similarity">
    <text evidence="5">Belongs to the ROH1 family.</text>
</comment>
<evidence type="ECO:0000256" key="1">
    <source>
        <dbReference type="ARBA" id="ARBA00004167"/>
    </source>
</evidence>
<comment type="subcellular location">
    <subcellularLocation>
        <location evidence="1">Membrane</location>
        <topology evidence="1">Single-pass membrane protein</topology>
    </subcellularLocation>
</comment>
<dbReference type="Pfam" id="PF05633">
    <property type="entry name" value="ROH1-like"/>
    <property type="match status" value="1"/>
</dbReference>
<dbReference type="GO" id="GO:0016020">
    <property type="term" value="C:membrane"/>
    <property type="evidence" value="ECO:0007669"/>
    <property type="project" value="UniProtKB-SubCell"/>
</dbReference>
<evidence type="ECO:0000313" key="7">
    <source>
        <dbReference type="Proteomes" id="UP000825729"/>
    </source>
</evidence>
<proteinExistence type="inferred from homology"/>
<organism evidence="6 7">
    <name type="scientific">Aristolochia fimbriata</name>
    <name type="common">White veined hardy Dutchman's pipe vine</name>
    <dbReference type="NCBI Taxonomy" id="158543"/>
    <lineage>
        <taxon>Eukaryota</taxon>
        <taxon>Viridiplantae</taxon>
        <taxon>Streptophyta</taxon>
        <taxon>Embryophyta</taxon>
        <taxon>Tracheophyta</taxon>
        <taxon>Spermatophyta</taxon>
        <taxon>Magnoliopsida</taxon>
        <taxon>Magnoliidae</taxon>
        <taxon>Piperales</taxon>
        <taxon>Aristolochiaceae</taxon>
        <taxon>Aristolochia</taxon>
    </lineage>
</organism>
<evidence type="ECO:0000256" key="5">
    <source>
        <dbReference type="ARBA" id="ARBA00035114"/>
    </source>
</evidence>
<dbReference type="InterPro" id="IPR008511">
    <property type="entry name" value="ROH1-like"/>
</dbReference>
<keyword evidence="3" id="KW-1133">Transmembrane helix</keyword>
<protein>
    <submittedName>
        <fullName evidence="6">Uncharacterized protein</fullName>
    </submittedName>
</protein>
<keyword evidence="4" id="KW-0472">Membrane</keyword>
<comment type="caution">
    <text evidence="6">The sequence shown here is derived from an EMBL/GenBank/DDBJ whole genome shotgun (WGS) entry which is preliminary data.</text>
</comment>
<reference evidence="6 7" key="1">
    <citation type="submission" date="2021-07" db="EMBL/GenBank/DDBJ databases">
        <title>The Aristolochia fimbriata genome: insights into angiosperm evolution, floral development and chemical biosynthesis.</title>
        <authorList>
            <person name="Jiao Y."/>
        </authorList>
    </citation>
    <scope>NUCLEOTIDE SEQUENCE [LARGE SCALE GENOMIC DNA]</scope>
    <source>
        <strain evidence="6">IBCAS-2021</strain>
        <tissue evidence="6">Leaf</tissue>
    </source>
</reference>
<dbReference type="PANTHER" id="PTHR31509">
    <property type="entry name" value="BPS1-LIKE PROTEIN"/>
    <property type="match status" value="1"/>
</dbReference>
<keyword evidence="7" id="KW-1185">Reference proteome</keyword>
<accession>A0AAV7E1R0</accession>
<sequence length="345" mass="37678">MSPAEASYFSSTPVLSPLRSAAAAAGKRKSRPRSSTKEYPSLLSRSFDYNLLRRLRALDPPSVSFAWLARAVHLLAATQADAVAVVENSASSDVDKYSSSLTWYMDASVEALDVCNSVSSDIESFMRGRLLVRFATRILISGSHSPEDLRRARDCIVDAGECLGGRSEKERRRRRRGWGTSSSVLEEASEAGNVVGRVLYAVQAVTALVLGVVLAVVEGSAAATPVPIPGEYLSCFSWAAEFNRLQSAVLGQIRRRLAGDKRVVVDEIEALNDRLRSVSDVIGREDDKDAATKTESNLRGCVRELERATEEMSDGLDDLLNGVNGFFRLLLSTRSVLLDQIREEC</sequence>
<gene>
    <name evidence="6" type="ORF">H6P81_018165</name>
</gene>
<evidence type="ECO:0000256" key="2">
    <source>
        <dbReference type="ARBA" id="ARBA00022692"/>
    </source>
</evidence>